<sequence length="191" mass="19982">RAVAGGASARMAAAEPAPAQAPGPRLASLRDVAALVAEQREPTLHGHLVHSVHLVRFAPPVIELRPEPDAPRDLAARVAAILQEATGTRWTIALSTAQGEPTLAEQGVAADTARRNAAAEHPLVRAILDTFPGARIEAVHDSRTDAYGLLAEPTLGGEADVIAGGDDDMPEFAPVDAAFVDDPSDFWENQS</sequence>
<evidence type="ECO:0000313" key="4">
    <source>
        <dbReference type="Proteomes" id="UP001165679"/>
    </source>
</evidence>
<keyword evidence="4" id="KW-1185">Reference proteome</keyword>
<dbReference type="AlphaFoldDB" id="A0AA42CI03"/>
<proteinExistence type="predicted"/>
<reference evidence="3" key="1">
    <citation type="submission" date="2022-09" db="EMBL/GenBank/DDBJ databases">
        <title>Rhodovastum sp. nov. RN2-1 isolated from soil in Seongnam, South Korea.</title>
        <authorList>
            <person name="Le N.T."/>
        </authorList>
    </citation>
    <scope>NUCLEOTIDE SEQUENCE</scope>
    <source>
        <strain evidence="3">RN2-1</strain>
    </source>
</reference>
<feature type="domain" description="DNA polymerase III subunit gamma/ tau C-terminal" evidence="2">
    <location>
        <begin position="27"/>
        <end position="139"/>
    </location>
</feature>
<reference evidence="3" key="2">
    <citation type="submission" date="2022-10" db="EMBL/GenBank/DDBJ databases">
        <authorList>
            <person name="Trinh H.N."/>
        </authorList>
    </citation>
    <scope>NUCLEOTIDE SEQUENCE</scope>
    <source>
        <strain evidence="3">RN2-1</strain>
    </source>
</reference>
<dbReference type="Pfam" id="PF12362">
    <property type="entry name" value="DUF3646"/>
    <property type="match status" value="1"/>
</dbReference>
<accession>A0AA42CI03</accession>
<evidence type="ECO:0000259" key="2">
    <source>
        <dbReference type="Pfam" id="PF12362"/>
    </source>
</evidence>
<feature type="non-terminal residue" evidence="3">
    <location>
        <position position="1"/>
    </location>
</feature>
<gene>
    <name evidence="3" type="ORF">OL599_25075</name>
</gene>
<dbReference type="InterPro" id="IPR022107">
    <property type="entry name" value="DNA_pol_III_gamma/tau_C"/>
</dbReference>
<dbReference type="EMBL" id="JAPDNT010000055">
    <property type="protein sequence ID" value="MCW3477826.1"/>
    <property type="molecule type" value="Genomic_DNA"/>
</dbReference>
<protein>
    <submittedName>
        <fullName evidence="3">DNA polymerase III subunit gamma/tau</fullName>
    </submittedName>
</protein>
<evidence type="ECO:0000313" key="3">
    <source>
        <dbReference type="EMBL" id="MCW3477826.1"/>
    </source>
</evidence>
<organism evidence="3 4">
    <name type="scientific">Limobrevibacterium gyesilva</name>
    <dbReference type="NCBI Taxonomy" id="2991712"/>
    <lineage>
        <taxon>Bacteria</taxon>
        <taxon>Pseudomonadati</taxon>
        <taxon>Pseudomonadota</taxon>
        <taxon>Alphaproteobacteria</taxon>
        <taxon>Acetobacterales</taxon>
        <taxon>Acetobacteraceae</taxon>
        <taxon>Limobrevibacterium</taxon>
    </lineage>
</organism>
<comment type="caution">
    <text evidence="3">The sequence shown here is derived from an EMBL/GenBank/DDBJ whole genome shotgun (WGS) entry which is preliminary data.</text>
</comment>
<evidence type="ECO:0000256" key="1">
    <source>
        <dbReference type="SAM" id="MobiDB-lite"/>
    </source>
</evidence>
<dbReference type="Proteomes" id="UP001165679">
    <property type="component" value="Unassembled WGS sequence"/>
</dbReference>
<feature type="region of interest" description="Disordered" evidence="1">
    <location>
        <begin position="1"/>
        <end position="25"/>
    </location>
</feature>
<name>A0AA42CI03_9PROT</name>